<evidence type="ECO:0000256" key="3">
    <source>
        <dbReference type="ARBA" id="ARBA00022448"/>
    </source>
</evidence>
<keyword evidence="14" id="KW-1185">Reference proteome</keyword>
<dbReference type="Gene3D" id="1.20.120.1770">
    <property type="match status" value="1"/>
</dbReference>
<name>A0A9P5NVY5_GYMJU</name>
<dbReference type="GO" id="GO:0016020">
    <property type="term" value="C:membrane"/>
    <property type="evidence" value="ECO:0007669"/>
    <property type="project" value="UniProtKB-SubCell"/>
</dbReference>
<comment type="caution">
    <text evidence="13">The sequence shown here is derived from an EMBL/GenBank/DDBJ whole genome shotgun (WGS) entry which is preliminary data.</text>
</comment>
<dbReference type="PANTHER" id="PTHR15422">
    <property type="entry name" value="OS05G0565100 PROTEIN"/>
    <property type="match status" value="1"/>
</dbReference>
<dbReference type="GO" id="GO:0046872">
    <property type="term" value="F:metal ion binding"/>
    <property type="evidence" value="ECO:0007669"/>
    <property type="project" value="UniProtKB-KW"/>
</dbReference>
<keyword evidence="7" id="KW-0249">Electron transport</keyword>
<evidence type="ECO:0000256" key="8">
    <source>
        <dbReference type="ARBA" id="ARBA00022989"/>
    </source>
</evidence>
<sequence length="253" mass="28229">MSFEMEPQPEGRRGDAVSRQIALTSVFITWTIVLINNPQQSGWFALHPTLQSLAVLAFAFGIITLQPTNQPKTKAAGLARHQIAVFIGLPSIVLGTSAVYYNKVLRGSNHFTTWHGTLGLFCMAWLFFQMFLGAGSVWSGGVLFGGGMKAKALWKYHRQVPEGNVYPRSHQSMPYRVSGYILFPLLLFTVHLGGAWSTWGSKYASWFVRFVSYTAAPLAIILGVYTRLRSVNFCALNGIILTFRDRTFKMPIL</sequence>
<feature type="domain" description="Cytochrome b561" evidence="12">
    <location>
        <begin position="50"/>
        <end position="138"/>
    </location>
</feature>
<reference evidence="13" key="1">
    <citation type="submission" date="2020-11" db="EMBL/GenBank/DDBJ databases">
        <authorList>
            <consortium name="DOE Joint Genome Institute"/>
            <person name="Ahrendt S."/>
            <person name="Riley R."/>
            <person name="Andreopoulos W."/>
            <person name="LaButti K."/>
            <person name="Pangilinan J."/>
            <person name="Ruiz-duenas F.J."/>
            <person name="Barrasa J.M."/>
            <person name="Sanchez-Garcia M."/>
            <person name="Camarero S."/>
            <person name="Miyauchi S."/>
            <person name="Serrano A."/>
            <person name="Linde D."/>
            <person name="Babiker R."/>
            <person name="Drula E."/>
            <person name="Ayuso-Fernandez I."/>
            <person name="Pacheco R."/>
            <person name="Padilla G."/>
            <person name="Ferreira P."/>
            <person name="Barriuso J."/>
            <person name="Kellner H."/>
            <person name="Castanera R."/>
            <person name="Alfaro M."/>
            <person name="Ramirez L."/>
            <person name="Pisabarro A.G."/>
            <person name="Kuo A."/>
            <person name="Tritt A."/>
            <person name="Lipzen A."/>
            <person name="He G."/>
            <person name="Yan M."/>
            <person name="Ng V."/>
            <person name="Cullen D."/>
            <person name="Martin F."/>
            <person name="Rosso M.-N."/>
            <person name="Henrissat B."/>
            <person name="Hibbett D."/>
            <person name="Martinez A.T."/>
            <person name="Grigoriev I.V."/>
        </authorList>
    </citation>
    <scope>NUCLEOTIDE SEQUENCE</scope>
    <source>
        <strain evidence="13">AH 44721</strain>
    </source>
</reference>
<keyword evidence="6" id="KW-0479">Metal-binding</keyword>
<dbReference type="OrthoDB" id="432881at2759"/>
<organism evidence="13 14">
    <name type="scientific">Gymnopilus junonius</name>
    <name type="common">Spectacular rustgill mushroom</name>
    <name type="synonym">Gymnopilus spectabilis subsp. junonius</name>
    <dbReference type="NCBI Taxonomy" id="109634"/>
    <lineage>
        <taxon>Eukaryota</taxon>
        <taxon>Fungi</taxon>
        <taxon>Dikarya</taxon>
        <taxon>Basidiomycota</taxon>
        <taxon>Agaricomycotina</taxon>
        <taxon>Agaricomycetes</taxon>
        <taxon>Agaricomycetidae</taxon>
        <taxon>Agaricales</taxon>
        <taxon>Agaricineae</taxon>
        <taxon>Hymenogastraceae</taxon>
        <taxon>Gymnopilus</taxon>
    </lineage>
</organism>
<evidence type="ECO:0000256" key="5">
    <source>
        <dbReference type="ARBA" id="ARBA00022692"/>
    </source>
</evidence>
<evidence type="ECO:0000256" key="4">
    <source>
        <dbReference type="ARBA" id="ARBA00022617"/>
    </source>
</evidence>
<evidence type="ECO:0000313" key="14">
    <source>
        <dbReference type="Proteomes" id="UP000724874"/>
    </source>
</evidence>
<feature type="transmembrane region" description="Helical" evidence="11">
    <location>
        <begin position="83"/>
        <end position="101"/>
    </location>
</feature>
<feature type="transmembrane region" description="Helical" evidence="11">
    <location>
        <begin position="113"/>
        <end position="146"/>
    </location>
</feature>
<dbReference type="AlphaFoldDB" id="A0A9P5NVY5"/>
<proteinExistence type="predicted"/>
<feature type="transmembrane region" description="Helical" evidence="11">
    <location>
        <begin position="21"/>
        <end position="37"/>
    </location>
</feature>
<evidence type="ECO:0000256" key="10">
    <source>
        <dbReference type="ARBA" id="ARBA00023136"/>
    </source>
</evidence>
<keyword evidence="8 11" id="KW-1133">Transmembrane helix</keyword>
<accession>A0A9P5NVY5</accession>
<dbReference type="CDD" id="cd08761">
    <property type="entry name" value="Cyt_b561_CYB561D2_like"/>
    <property type="match status" value="1"/>
</dbReference>
<evidence type="ECO:0000256" key="6">
    <source>
        <dbReference type="ARBA" id="ARBA00022723"/>
    </source>
</evidence>
<feature type="transmembrane region" description="Helical" evidence="11">
    <location>
        <begin position="177"/>
        <end position="197"/>
    </location>
</feature>
<feature type="transmembrane region" description="Helical" evidence="11">
    <location>
        <begin position="43"/>
        <end position="63"/>
    </location>
</feature>
<evidence type="ECO:0000256" key="2">
    <source>
        <dbReference type="ARBA" id="ARBA00004141"/>
    </source>
</evidence>
<evidence type="ECO:0000256" key="11">
    <source>
        <dbReference type="SAM" id="Phobius"/>
    </source>
</evidence>
<comment type="cofactor">
    <cofactor evidence="1">
        <name>heme b</name>
        <dbReference type="ChEBI" id="CHEBI:60344"/>
    </cofactor>
</comment>
<evidence type="ECO:0000313" key="13">
    <source>
        <dbReference type="EMBL" id="KAF8906003.1"/>
    </source>
</evidence>
<keyword evidence="4" id="KW-0349">Heme</keyword>
<dbReference type="Pfam" id="PF03188">
    <property type="entry name" value="Cytochrom_B561"/>
    <property type="match status" value="1"/>
</dbReference>
<dbReference type="InterPro" id="IPR045150">
    <property type="entry name" value="CYB561D1/2"/>
</dbReference>
<keyword evidence="9" id="KW-0408">Iron</keyword>
<evidence type="ECO:0000256" key="7">
    <source>
        <dbReference type="ARBA" id="ARBA00022982"/>
    </source>
</evidence>
<dbReference type="Proteomes" id="UP000724874">
    <property type="component" value="Unassembled WGS sequence"/>
</dbReference>
<dbReference type="InterPro" id="IPR006593">
    <property type="entry name" value="Cyt_b561/ferric_Rdtase_TM"/>
</dbReference>
<dbReference type="EMBL" id="JADNYJ010000020">
    <property type="protein sequence ID" value="KAF8906003.1"/>
    <property type="molecule type" value="Genomic_DNA"/>
</dbReference>
<keyword evidence="10 11" id="KW-0472">Membrane</keyword>
<protein>
    <recommendedName>
        <fullName evidence="12">Cytochrome b561 domain-containing protein</fullName>
    </recommendedName>
</protein>
<dbReference type="GO" id="GO:0140575">
    <property type="term" value="F:transmembrane monodehydroascorbate reductase activity"/>
    <property type="evidence" value="ECO:0007669"/>
    <property type="project" value="InterPro"/>
</dbReference>
<comment type="subcellular location">
    <subcellularLocation>
        <location evidence="2">Membrane</location>
        <topology evidence="2">Multi-pass membrane protein</topology>
    </subcellularLocation>
</comment>
<dbReference type="PANTHER" id="PTHR15422:SF45">
    <property type="entry name" value="CYTOCHROME B561 DOMAIN-CONTAINING PROTEIN"/>
    <property type="match status" value="1"/>
</dbReference>
<evidence type="ECO:0000256" key="1">
    <source>
        <dbReference type="ARBA" id="ARBA00001970"/>
    </source>
</evidence>
<keyword evidence="3" id="KW-0813">Transport</keyword>
<gene>
    <name evidence="13" type="ORF">CPB84DRAFT_1726619</name>
</gene>
<keyword evidence="5 11" id="KW-0812">Transmembrane</keyword>
<evidence type="ECO:0000259" key="12">
    <source>
        <dbReference type="Pfam" id="PF03188"/>
    </source>
</evidence>
<feature type="transmembrane region" description="Helical" evidence="11">
    <location>
        <begin position="203"/>
        <end position="225"/>
    </location>
</feature>
<evidence type="ECO:0000256" key="9">
    <source>
        <dbReference type="ARBA" id="ARBA00023004"/>
    </source>
</evidence>